<evidence type="ECO:0000313" key="3">
    <source>
        <dbReference type="Proteomes" id="UP000030765"/>
    </source>
</evidence>
<reference evidence="2" key="2">
    <citation type="submission" date="2020-05" db="UniProtKB">
        <authorList>
            <consortium name="EnsemblMetazoa"/>
        </authorList>
    </citation>
    <scope>IDENTIFICATION</scope>
</reference>
<organism evidence="1">
    <name type="scientific">Anopheles sinensis</name>
    <name type="common">Mosquito</name>
    <dbReference type="NCBI Taxonomy" id="74873"/>
    <lineage>
        <taxon>Eukaryota</taxon>
        <taxon>Metazoa</taxon>
        <taxon>Ecdysozoa</taxon>
        <taxon>Arthropoda</taxon>
        <taxon>Hexapoda</taxon>
        <taxon>Insecta</taxon>
        <taxon>Pterygota</taxon>
        <taxon>Neoptera</taxon>
        <taxon>Endopterygota</taxon>
        <taxon>Diptera</taxon>
        <taxon>Nematocera</taxon>
        <taxon>Culicoidea</taxon>
        <taxon>Culicidae</taxon>
        <taxon>Anophelinae</taxon>
        <taxon>Anopheles</taxon>
    </lineage>
</organism>
<dbReference type="VEuPathDB" id="VectorBase:ASIC013821"/>
<dbReference type="Proteomes" id="UP000030765">
    <property type="component" value="Unassembled WGS sequence"/>
</dbReference>
<accession>A0A084W6L9</accession>
<evidence type="ECO:0000313" key="2">
    <source>
        <dbReference type="EnsemblMetazoa" id="ASIC013821-PA"/>
    </source>
</evidence>
<dbReference type="EMBL" id="KE525308">
    <property type="protein sequence ID" value="KFB45863.1"/>
    <property type="molecule type" value="Genomic_DNA"/>
</dbReference>
<gene>
    <name evidence="1" type="ORF">ZHAS_00013821</name>
</gene>
<reference evidence="1 3" key="1">
    <citation type="journal article" date="2014" name="BMC Genomics">
        <title>Genome sequence of Anopheles sinensis provides insight into genetics basis of mosquito competence for malaria parasites.</title>
        <authorList>
            <person name="Zhou D."/>
            <person name="Zhang D."/>
            <person name="Ding G."/>
            <person name="Shi L."/>
            <person name="Hou Q."/>
            <person name="Ye Y."/>
            <person name="Xu Y."/>
            <person name="Zhou H."/>
            <person name="Xiong C."/>
            <person name="Li S."/>
            <person name="Yu J."/>
            <person name="Hong S."/>
            <person name="Yu X."/>
            <person name="Zou P."/>
            <person name="Chen C."/>
            <person name="Chang X."/>
            <person name="Wang W."/>
            <person name="Lv Y."/>
            <person name="Sun Y."/>
            <person name="Ma L."/>
            <person name="Shen B."/>
            <person name="Zhu C."/>
        </authorList>
    </citation>
    <scope>NUCLEOTIDE SEQUENCE [LARGE SCALE GENOMIC DNA]</scope>
</reference>
<name>A0A084W6L9_ANOSI</name>
<proteinExistence type="predicted"/>
<dbReference type="EnsemblMetazoa" id="ASIC013821-RA">
    <property type="protein sequence ID" value="ASIC013821-PA"/>
    <property type="gene ID" value="ASIC013821"/>
</dbReference>
<keyword evidence="3" id="KW-1185">Reference proteome</keyword>
<dbReference type="EMBL" id="ATLV01020851">
    <property type="status" value="NOT_ANNOTATED_CDS"/>
    <property type="molecule type" value="Genomic_DNA"/>
</dbReference>
<evidence type="ECO:0000313" key="1">
    <source>
        <dbReference type="EMBL" id="KFB45863.1"/>
    </source>
</evidence>
<dbReference type="AlphaFoldDB" id="A0A084W6L9"/>
<sequence>MLCCCETSGGGNSGSLVTAHRIRIPFRAVIIEPIPVRYYKRPVPVVPKNKMDEQNAHKRRE</sequence>
<protein>
    <submittedName>
        <fullName evidence="1 2">RE64209p</fullName>
    </submittedName>
</protein>